<dbReference type="EMBL" id="BMAV01015025">
    <property type="protein sequence ID" value="GFY63967.1"/>
    <property type="molecule type" value="Genomic_DNA"/>
</dbReference>
<evidence type="ECO:0000313" key="2">
    <source>
        <dbReference type="Proteomes" id="UP000886998"/>
    </source>
</evidence>
<evidence type="ECO:0000313" key="1">
    <source>
        <dbReference type="EMBL" id="GFY63967.1"/>
    </source>
</evidence>
<protein>
    <submittedName>
        <fullName evidence="1">Uncharacterized protein</fullName>
    </submittedName>
</protein>
<gene>
    <name evidence="1" type="ORF">TNIN_264361</name>
</gene>
<comment type="caution">
    <text evidence="1">The sequence shown here is derived from an EMBL/GenBank/DDBJ whole genome shotgun (WGS) entry which is preliminary data.</text>
</comment>
<dbReference type="AlphaFoldDB" id="A0A8X7CGI0"/>
<reference evidence="1" key="1">
    <citation type="submission" date="2020-08" db="EMBL/GenBank/DDBJ databases">
        <title>Multicomponent nature underlies the extraordinary mechanical properties of spider dragline silk.</title>
        <authorList>
            <person name="Kono N."/>
            <person name="Nakamura H."/>
            <person name="Mori M."/>
            <person name="Yoshida Y."/>
            <person name="Ohtoshi R."/>
            <person name="Malay A.D."/>
            <person name="Moran D.A.P."/>
            <person name="Tomita M."/>
            <person name="Numata K."/>
            <person name="Arakawa K."/>
        </authorList>
    </citation>
    <scope>NUCLEOTIDE SEQUENCE</scope>
</reference>
<name>A0A8X7CGI0_9ARAC</name>
<proteinExistence type="predicted"/>
<sequence>MSNLVYLGNRCLPHSICRISGDRVSVSLGRHWIRRDDPCVGLTTWSTGSAVGSILERRRQRQGLAPTGKTVAMRLEARDSTTPHQPRGCTSASGVGVQRYTHTLKIRHACLLQGLRNPQRNTISDLTHCWGSKI</sequence>
<accession>A0A8X7CGI0</accession>
<keyword evidence="2" id="KW-1185">Reference proteome</keyword>
<organism evidence="1 2">
    <name type="scientific">Trichonephila inaurata madagascariensis</name>
    <dbReference type="NCBI Taxonomy" id="2747483"/>
    <lineage>
        <taxon>Eukaryota</taxon>
        <taxon>Metazoa</taxon>
        <taxon>Ecdysozoa</taxon>
        <taxon>Arthropoda</taxon>
        <taxon>Chelicerata</taxon>
        <taxon>Arachnida</taxon>
        <taxon>Araneae</taxon>
        <taxon>Araneomorphae</taxon>
        <taxon>Entelegynae</taxon>
        <taxon>Araneoidea</taxon>
        <taxon>Nephilidae</taxon>
        <taxon>Trichonephila</taxon>
        <taxon>Trichonephila inaurata</taxon>
    </lineage>
</organism>
<dbReference type="Proteomes" id="UP000886998">
    <property type="component" value="Unassembled WGS sequence"/>
</dbReference>